<keyword evidence="2 4" id="KW-0658">Purine biosynthesis</keyword>
<reference evidence="6 7" key="1">
    <citation type="submission" date="2019-10" db="EMBL/GenBank/DDBJ databases">
        <title>New genus of Silvanigrellaceae.</title>
        <authorList>
            <person name="Pitt A."/>
            <person name="Hahn M.W."/>
        </authorList>
    </citation>
    <scope>NUCLEOTIDE SEQUENCE [LARGE SCALE GENOMIC DNA]</scope>
    <source>
        <strain evidence="6 7">33A1-SZDP</strain>
    </source>
</reference>
<evidence type="ECO:0000259" key="5">
    <source>
        <dbReference type="PROSITE" id="PS50975"/>
    </source>
</evidence>
<dbReference type="Pfam" id="PF17769">
    <property type="entry name" value="PurK_C"/>
    <property type="match status" value="1"/>
</dbReference>
<dbReference type="EC" id="6.3.4.18" evidence="4"/>
<comment type="subunit">
    <text evidence="4">Homodimer.</text>
</comment>
<keyword evidence="3 4" id="KW-0067">ATP-binding</keyword>
<dbReference type="GO" id="GO:0046872">
    <property type="term" value="F:metal ion binding"/>
    <property type="evidence" value="ECO:0007669"/>
    <property type="project" value="InterPro"/>
</dbReference>
<evidence type="ECO:0000256" key="2">
    <source>
        <dbReference type="ARBA" id="ARBA00022755"/>
    </source>
</evidence>
<organism evidence="6 7">
    <name type="scientific">Fluviispira multicolorata</name>
    <dbReference type="NCBI Taxonomy" id="2654512"/>
    <lineage>
        <taxon>Bacteria</taxon>
        <taxon>Pseudomonadati</taxon>
        <taxon>Bdellovibrionota</taxon>
        <taxon>Oligoflexia</taxon>
        <taxon>Silvanigrellales</taxon>
        <taxon>Silvanigrellaceae</taxon>
        <taxon>Fluviispira</taxon>
    </lineage>
</organism>
<dbReference type="Proteomes" id="UP000442694">
    <property type="component" value="Unassembled WGS sequence"/>
</dbReference>
<comment type="catalytic activity">
    <reaction evidence="4">
        <text>5-amino-1-(5-phospho-beta-D-ribosyl)imidazole + hydrogencarbonate + ATP = 5-carboxyamino-1-(5-phospho-D-ribosyl)imidazole + ADP + phosphate + 2 H(+)</text>
        <dbReference type="Rhea" id="RHEA:19317"/>
        <dbReference type="ChEBI" id="CHEBI:15378"/>
        <dbReference type="ChEBI" id="CHEBI:17544"/>
        <dbReference type="ChEBI" id="CHEBI:30616"/>
        <dbReference type="ChEBI" id="CHEBI:43474"/>
        <dbReference type="ChEBI" id="CHEBI:58730"/>
        <dbReference type="ChEBI" id="CHEBI:137981"/>
        <dbReference type="ChEBI" id="CHEBI:456216"/>
        <dbReference type="EC" id="6.3.4.18"/>
    </reaction>
</comment>
<dbReference type="GO" id="GO:0005829">
    <property type="term" value="C:cytosol"/>
    <property type="evidence" value="ECO:0007669"/>
    <property type="project" value="TreeGrafter"/>
</dbReference>
<comment type="function">
    <text evidence="4">Catalyzes the ATP-dependent conversion of 5-aminoimidazole ribonucleotide (AIR) and HCO(3)(-) to N5-carboxyaminoimidazole ribonucleotide (N5-CAIR).</text>
</comment>
<dbReference type="InterPro" id="IPR011054">
    <property type="entry name" value="Rudment_hybrid_motif"/>
</dbReference>
<dbReference type="PANTHER" id="PTHR11609">
    <property type="entry name" value="PURINE BIOSYNTHESIS PROTEIN 6/7, PUR6/7"/>
    <property type="match status" value="1"/>
</dbReference>
<feature type="binding site" evidence="4">
    <location>
        <begin position="276"/>
        <end position="277"/>
    </location>
    <ligand>
        <name>ATP</name>
        <dbReference type="ChEBI" id="CHEBI:30616"/>
    </ligand>
</feature>
<name>A0A833JDZ3_9BACT</name>
<feature type="binding site" evidence="4">
    <location>
        <position position="187"/>
    </location>
    <ligand>
        <name>ATP</name>
        <dbReference type="ChEBI" id="CHEBI:30616"/>
    </ligand>
</feature>
<dbReference type="GO" id="GO:0034028">
    <property type="term" value="F:5-(carboxyamino)imidazole ribonucleotide synthase activity"/>
    <property type="evidence" value="ECO:0007669"/>
    <property type="project" value="UniProtKB-UniRule"/>
</dbReference>
<keyword evidence="7" id="KW-1185">Reference proteome</keyword>
<keyword evidence="4" id="KW-0436">Ligase</keyword>
<feature type="binding site" evidence="4">
    <location>
        <begin position="147"/>
        <end position="153"/>
    </location>
    <ligand>
        <name>ATP</name>
        <dbReference type="ChEBI" id="CHEBI:30616"/>
    </ligand>
</feature>
<evidence type="ECO:0000256" key="1">
    <source>
        <dbReference type="ARBA" id="ARBA00022741"/>
    </source>
</evidence>
<dbReference type="EMBL" id="WFLN01000005">
    <property type="protein sequence ID" value="KAB8032128.1"/>
    <property type="molecule type" value="Genomic_DNA"/>
</dbReference>
<dbReference type="InterPro" id="IPR003135">
    <property type="entry name" value="ATP-grasp_carboxylate-amine"/>
</dbReference>
<dbReference type="Gene3D" id="3.30.470.20">
    <property type="entry name" value="ATP-grasp fold, B domain"/>
    <property type="match status" value="1"/>
</dbReference>
<comment type="pathway">
    <text evidence="4">Purine metabolism; IMP biosynthesis via de novo pathway; 5-amino-1-(5-phospho-D-ribosyl)imidazole-4-carboxylate from 5-amino-1-(5-phospho-D-ribosyl)imidazole (N5-CAIR route): step 1/2.</text>
</comment>
<dbReference type="Pfam" id="PF02222">
    <property type="entry name" value="ATP-grasp"/>
    <property type="match status" value="1"/>
</dbReference>
<feature type="binding site" evidence="4">
    <location>
        <position position="210"/>
    </location>
    <ligand>
        <name>ATP</name>
        <dbReference type="ChEBI" id="CHEBI:30616"/>
    </ligand>
</feature>
<dbReference type="InterPro" id="IPR054350">
    <property type="entry name" value="PurT/PurK_preATP-grasp"/>
</dbReference>
<feature type="binding site" evidence="4">
    <location>
        <position position="142"/>
    </location>
    <ligand>
        <name>ATP</name>
        <dbReference type="ChEBI" id="CHEBI:30616"/>
    </ligand>
</feature>
<feature type="domain" description="ATP-grasp" evidence="5">
    <location>
        <begin position="106"/>
        <end position="306"/>
    </location>
</feature>
<dbReference type="PROSITE" id="PS50975">
    <property type="entry name" value="ATP_GRASP"/>
    <property type="match status" value="1"/>
</dbReference>
<accession>A0A833JDZ3</accession>
<dbReference type="SUPFAM" id="SSF56059">
    <property type="entry name" value="Glutathione synthetase ATP-binding domain-like"/>
    <property type="match status" value="1"/>
</dbReference>
<dbReference type="UniPathway" id="UPA00074">
    <property type="reaction ID" value="UER00942"/>
</dbReference>
<evidence type="ECO:0000313" key="7">
    <source>
        <dbReference type="Proteomes" id="UP000442694"/>
    </source>
</evidence>
<sequence length="395" mass="44951">MKTVGVLGGGQLGCMLADALFKLGAKVQFYDPDPTSPAYFRTQSFVQGGWEDKKKLEEFFATSDIVTYEFENVSVNLLEEIVQKTGTQLFPSAQVLATTQNRYLEKTFLKNNDFPVCQFALAKNIHEANIISQKFNFPYIIKTATGGYDGKGQWLIKNKEDFESFIKEISIKFVEIIFEEKIQIELEASCIVARNSNNKAVCLPVFENVHKNHILYNTTLPAHLPISVQEKLKSIALKAANKLNVTGLLTTEFFLSRKINPYYKFECIEGYYIYINEFAPRPHNSGHISLNACNISQFNALAHILLNIPLQTPKLNDGFYCMGNLLGDTWIEQGNKYQLNLNAWEKNPEVIDVVLYGKSEAKKNRKMGHFVTHSLNREQSILDAEKFRSDLNEKL</sequence>
<comment type="similarity">
    <text evidence="4">Belongs to the PurK/PurT family.</text>
</comment>
<feature type="binding site" evidence="4">
    <location>
        <position position="102"/>
    </location>
    <ligand>
        <name>ATP</name>
        <dbReference type="ChEBI" id="CHEBI:30616"/>
    </ligand>
</feature>
<keyword evidence="1 4" id="KW-0547">Nucleotide-binding</keyword>
<protein>
    <recommendedName>
        <fullName evidence="4">N5-carboxyaminoimidazole ribonucleotide synthase</fullName>
        <shortName evidence="4">N5-CAIR synthase</shortName>
        <ecNumber evidence="4">6.3.4.18</ecNumber>
    </recommendedName>
    <alternativeName>
        <fullName evidence="4">5-(carboxyamino)imidazole ribonucleotide synthetase</fullName>
    </alternativeName>
</protein>
<dbReference type="RefSeq" id="WP_152212324.1">
    <property type="nucleotide sequence ID" value="NZ_WFLN01000005.1"/>
</dbReference>
<dbReference type="SUPFAM" id="SSF51246">
    <property type="entry name" value="Rudiment single hybrid motif"/>
    <property type="match status" value="1"/>
</dbReference>
<dbReference type="InterPro" id="IPR005875">
    <property type="entry name" value="PurK"/>
</dbReference>
<dbReference type="PANTHER" id="PTHR11609:SF5">
    <property type="entry name" value="PHOSPHORIBOSYLAMINOIMIDAZOLE CARBOXYLASE"/>
    <property type="match status" value="1"/>
</dbReference>
<dbReference type="GO" id="GO:0004638">
    <property type="term" value="F:phosphoribosylaminoimidazole carboxylase activity"/>
    <property type="evidence" value="ECO:0007669"/>
    <property type="project" value="InterPro"/>
</dbReference>
<dbReference type="Gene3D" id="3.30.1490.20">
    <property type="entry name" value="ATP-grasp fold, A domain"/>
    <property type="match status" value="1"/>
</dbReference>
<evidence type="ECO:0000256" key="3">
    <source>
        <dbReference type="ARBA" id="ARBA00022840"/>
    </source>
</evidence>
<evidence type="ECO:0000256" key="4">
    <source>
        <dbReference type="HAMAP-Rule" id="MF_01928"/>
    </source>
</evidence>
<dbReference type="InterPro" id="IPR029752">
    <property type="entry name" value="D-isomer_DH_CS1"/>
</dbReference>
<dbReference type="GO" id="GO:0006189">
    <property type="term" value="P:'de novo' IMP biosynthetic process"/>
    <property type="evidence" value="ECO:0007669"/>
    <property type="project" value="UniProtKB-UniRule"/>
</dbReference>
<dbReference type="SUPFAM" id="SSF52440">
    <property type="entry name" value="PreATP-grasp domain"/>
    <property type="match status" value="1"/>
</dbReference>
<dbReference type="InterPro" id="IPR011761">
    <property type="entry name" value="ATP-grasp"/>
</dbReference>
<dbReference type="Pfam" id="PF22660">
    <property type="entry name" value="RS_preATP-grasp-like"/>
    <property type="match status" value="1"/>
</dbReference>
<dbReference type="AlphaFoldDB" id="A0A833JDZ3"/>
<dbReference type="HAMAP" id="MF_01928">
    <property type="entry name" value="PurK"/>
    <property type="match status" value="1"/>
</dbReference>
<dbReference type="InterPro" id="IPR013815">
    <property type="entry name" value="ATP_grasp_subdomain_1"/>
</dbReference>
<evidence type="ECO:0000313" key="6">
    <source>
        <dbReference type="EMBL" id="KAB8032128.1"/>
    </source>
</evidence>
<gene>
    <name evidence="4" type="primary">purK</name>
    <name evidence="6" type="ORF">GCL57_05630</name>
</gene>
<dbReference type="InterPro" id="IPR016185">
    <property type="entry name" value="PreATP-grasp_dom_sf"/>
</dbReference>
<dbReference type="InterPro" id="IPR040686">
    <property type="entry name" value="PurK_C"/>
</dbReference>
<dbReference type="PROSITE" id="PS00065">
    <property type="entry name" value="D_2_HYDROXYACID_DH_1"/>
    <property type="match status" value="1"/>
</dbReference>
<feature type="binding site" evidence="4">
    <location>
        <begin position="179"/>
        <end position="182"/>
    </location>
    <ligand>
        <name>ATP</name>
        <dbReference type="ChEBI" id="CHEBI:30616"/>
    </ligand>
</feature>
<dbReference type="Gene3D" id="3.40.50.20">
    <property type="match status" value="1"/>
</dbReference>
<comment type="caution">
    <text evidence="6">The sequence shown here is derived from an EMBL/GenBank/DDBJ whole genome shotgun (WGS) entry which is preliminary data.</text>
</comment>
<proteinExistence type="inferred from homology"/>
<dbReference type="GO" id="GO:0005524">
    <property type="term" value="F:ATP binding"/>
    <property type="evidence" value="ECO:0007669"/>
    <property type="project" value="UniProtKB-UniRule"/>
</dbReference>